<dbReference type="InterPro" id="IPR016186">
    <property type="entry name" value="C-type_lectin-like/link_sf"/>
</dbReference>
<keyword evidence="4" id="KW-1185">Reference proteome</keyword>
<dbReference type="Gene3D" id="3.10.100.10">
    <property type="entry name" value="Mannose-Binding Protein A, subunit A"/>
    <property type="match status" value="1"/>
</dbReference>
<dbReference type="SMART" id="SM00034">
    <property type="entry name" value="CLECT"/>
    <property type="match status" value="1"/>
</dbReference>
<keyword evidence="1" id="KW-0732">Signal</keyword>
<dbReference type="PROSITE" id="PS50041">
    <property type="entry name" value="C_TYPE_LECTIN_2"/>
    <property type="match status" value="1"/>
</dbReference>
<feature type="domain" description="C-type lectin" evidence="2">
    <location>
        <begin position="48"/>
        <end position="170"/>
    </location>
</feature>
<dbReference type="InterPro" id="IPR001304">
    <property type="entry name" value="C-type_lectin-like"/>
</dbReference>
<dbReference type="Pfam" id="PF00059">
    <property type="entry name" value="Lectin_C"/>
    <property type="match status" value="1"/>
</dbReference>
<evidence type="ECO:0000256" key="1">
    <source>
        <dbReference type="SAM" id="SignalP"/>
    </source>
</evidence>
<feature type="chain" id="PRO_5042894811" evidence="1">
    <location>
        <begin position="18"/>
        <end position="200"/>
    </location>
</feature>
<reference evidence="3 4" key="1">
    <citation type="submission" date="2019-10" db="EMBL/GenBank/DDBJ databases">
        <title>Assembly and Annotation for the nematode Trichostrongylus colubriformis.</title>
        <authorList>
            <person name="Martin J."/>
        </authorList>
    </citation>
    <scope>NUCLEOTIDE SEQUENCE [LARGE SCALE GENOMIC DNA]</scope>
    <source>
        <strain evidence="3">G859</strain>
        <tissue evidence="3">Whole worm</tissue>
    </source>
</reference>
<comment type="caution">
    <text evidence="3">The sequence shown here is derived from an EMBL/GenBank/DDBJ whole genome shotgun (WGS) entry which is preliminary data.</text>
</comment>
<evidence type="ECO:0000313" key="3">
    <source>
        <dbReference type="EMBL" id="KAK5980262.1"/>
    </source>
</evidence>
<dbReference type="AlphaFoldDB" id="A0AAN8FT44"/>
<dbReference type="SUPFAM" id="SSF56436">
    <property type="entry name" value="C-type lectin-like"/>
    <property type="match status" value="1"/>
</dbReference>
<organism evidence="3 4">
    <name type="scientific">Trichostrongylus colubriformis</name>
    <name type="common">Black scour worm</name>
    <dbReference type="NCBI Taxonomy" id="6319"/>
    <lineage>
        <taxon>Eukaryota</taxon>
        <taxon>Metazoa</taxon>
        <taxon>Ecdysozoa</taxon>
        <taxon>Nematoda</taxon>
        <taxon>Chromadorea</taxon>
        <taxon>Rhabditida</taxon>
        <taxon>Rhabditina</taxon>
        <taxon>Rhabditomorpha</taxon>
        <taxon>Strongyloidea</taxon>
        <taxon>Trichostrongylidae</taxon>
        <taxon>Trichostrongylus</taxon>
    </lineage>
</organism>
<name>A0AAN8FT44_TRICO</name>
<feature type="signal peptide" evidence="1">
    <location>
        <begin position="1"/>
        <end position="17"/>
    </location>
</feature>
<dbReference type="InterPro" id="IPR016187">
    <property type="entry name" value="CTDL_fold"/>
</dbReference>
<sequence>MLTKYIFALAALTSVLSYSHRRVYQTRPKTSPHLLHPHPKCASGWFAYRDSCYFIERQKMRFDAAEVKCLESDSTMFVADDMEEWTNVMSHTPMNELTWTGLEQPDDERMPLWKEPGGMNPRKIDWLVQPGDSVSNGWSTASNCVAHFHSTYKSYSFFYNCGIDFYSICEKNSTLLTKIWDNTAPGFRKTLHASRYRILL</sequence>
<protein>
    <submittedName>
        <fullName evidence="3">C-type lectin domain-containing protein 91</fullName>
    </submittedName>
</protein>
<evidence type="ECO:0000259" key="2">
    <source>
        <dbReference type="PROSITE" id="PS50041"/>
    </source>
</evidence>
<evidence type="ECO:0000313" key="4">
    <source>
        <dbReference type="Proteomes" id="UP001331761"/>
    </source>
</evidence>
<dbReference type="Proteomes" id="UP001331761">
    <property type="component" value="Unassembled WGS sequence"/>
</dbReference>
<accession>A0AAN8FT44</accession>
<proteinExistence type="predicted"/>
<dbReference type="EMBL" id="WIXE01007632">
    <property type="protein sequence ID" value="KAK5980262.1"/>
    <property type="molecule type" value="Genomic_DNA"/>
</dbReference>
<gene>
    <name evidence="3" type="ORF">GCK32_011136</name>
</gene>